<comment type="caution">
    <text evidence="2">The sequence shown here is derived from an EMBL/GenBank/DDBJ whole genome shotgun (WGS) entry which is preliminary data.</text>
</comment>
<feature type="signal peptide" evidence="1">
    <location>
        <begin position="1"/>
        <end position="20"/>
    </location>
</feature>
<keyword evidence="1" id="KW-0732">Signal</keyword>
<protein>
    <submittedName>
        <fullName evidence="2">Uncharacterized protein</fullName>
    </submittedName>
</protein>
<accession>A0A1C7LPN6</accession>
<keyword evidence="3" id="KW-1185">Reference proteome</keyword>
<dbReference type="EMBL" id="LUGG01000032">
    <property type="protein sequence ID" value="OBZ66176.1"/>
    <property type="molecule type" value="Genomic_DNA"/>
</dbReference>
<sequence>MHLMSRFVTVYLLSFTVANGLDTQVVDPPVYRPSLTRQLHTFILQAETSALCLVPITSVQFLNCAPFQEARSLERPLDYLAILDAHLSWSNAMAIQHTRLADTILSMNLLADSAHMLLLDNRFPHESNLHFSRSLSAVKMKARDIVHSMLIFGSNLEAVLHTMNSVQHILLRGVEAWSSPALVSLTRPDTASMLASIFQIVAALAEISVVHLDNDVDLLLSSFVSLPTYLSALQKSEPYHACAARATSKDICLDIIAVSVLGLTEAESGLGFVVDVMRGLSEFREVLDRAQIILSGDLDMRAHIGVESLVECMGSGVEQMDGYVMKMREVSAQLRRSLSRT</sequence>
<evidence type="ECO:0000313" key="3">
    <source>
        <dbReference type="Proteomes" id="UP000092993"/>
    </source>
</evidence>
<reference evidence="2 3" key="1">
    <citation type="submission" date="2016-03" db="EMBL/GenBank/DDBJ databases">
        <title>Whole genome sequencing of Grifola frondosa 9006-11.</title>
        <authorList>
            <person name="Min B."/>
            <person name="Park H."/>
            <person name="Kim J.-G."/>
            <person name="Cho H."/>
            <person name="Oh Y.-L."/>
            <person name="Kong W.-S."/>
            <person name="Choi I.-G."/>
        </authorList>
    </citation>
    <scope>NUCLEOTIDE SEQUENCE [LARGE SCALE GENOMIC DNA]</scope>
    <source>
        <strain evidence="2 3">9006-11</strain>
    </source>
</reference>
<dbReference type="AlphaFoldDB" id="A0A1C7LPN6"/>
<feature type="chain" id="PRO_5008888733" evidence="1">
    <location>
        <begin position="21"/>
        <end position="341"/>
    </location>
</feature>
<dbReference type="Proteomes" id="UP000092993">
    <property type="component" value="Unassembled WGS sequence"/>
</dbReference>
<proteinExistence type="predicted"/>
<gene>
    <name evidence="2" type="ORF">A0H81_13822</name>
</gene>
<name>A0A1C7LPN6_GRIFR</name>
<organism evidence="2 3">
    <name type="scientific">Grifola frondosa</name>
    <name type="common">Maitake</name>
    <name type="synonym">Polyporus frondosus</name>
    <dbReference type="NCBI Taxonomy" id="5627"/>
    <lineage>
        <taxon>Eukaryota</taxon>
        <taxon>Fungi</taxon>
        <taxon>Dikarya</taxon>
        <taxon>Basidiomycota</taxon>
        <taxon>Agaricomycotina</taxon>
        <taxon>Agaricomycetes</taxon>
        <taxon>Polyporales</taxon>
        <taxon>Grifolaceae</taxon>
        <taxon>Grifola</taxon>
    </lineage>
</organism>
<evidence type="ECO:0000256" key="1">
    <source>
        <dbReference type="SAM" id="SignalP"/>
    </source>
</evidence>
<evidence type="ECO:0000313" key="2">
    <source>
        <dbReference type="EMBL" id="OBZ66176.1"/>
    </source>
</evidence>